<organism evidence="1 2">
    <name type="scientific">Parelaphostrongylus tenuis</name>
    <name type="common">Meningeal worm</name>
    <dbReference type="NCBI Taxonomy" id="148309"/>
    <lineage>
        <taxon>Eukaryota</taxon>
        <taxon>Metazoa</taxon>
        <taxon>Ecdysozoa</taxon>
        <taxon>Nematoda</taxon>
        <taxon>Chromadorea</taxon>
        <taxon>Rhabditida</taxon>
        <taxon>Rhabditina</taxon>
        <taxon>Rhabditomorpha</taxon>
        <taxon>Strongyloidea</taxon>
        <taxon>Metastrongylidae</taxon>
        <taxon>Parelaphostrongylus</taxon>
    </lineage>
</organism>
<sequence length="65" mass="7430">MRAETLNIIERGLPPQSASILTAMIITMFSKRPDHDVEAPQEDVMYNKDDFISLFVSVYGEDRLL</sequence>
<dbReference type="EMBL" id="JAHQIW010001887">
    <property type="protein sequence ID" value="KAJ1353930.1"/>
    <property type="molecule type" value="Genomic_DNA"/>
</dbReference>
<dbReference type="AlphaFoldDB" id="A0AAD5MA06"/>
<reference evidence="1" key="1">
    <citation type="submission" date="2021-06" db="EMBL/GenBank/DDBJ databases">
        <title>Parelaphostrongylus tenuis whole genome reference sequence.</title>
        <authorList>
            <person name="Garwood T.J."/>
            <person name="Larsen P.A."/>
            <person name="Fountain-Jones N.M."/>
            <person name="Garbe J.R."/>
            <person name="Macchietto M.G."/>
            <person name="Kania S.A."/>
            <person name="Gerhold R.W."/>
            <person name="Richards J.E."/>
            <person name="Wolf T.M."/>
        </authorList>
    </citation>
    <scope>NUCLEOTIDE SEQUENCE</scope>
    <source>
        <strain evidence="1">MNPRO001-30</strain>
        <tissue evidence="1">Meninges</tissue>
    </source>
</reference>
<accession>A0AAD5MA06</accession>
<protein>
    <submittedName>
        <fullName evidence="1">Uncharacterized protein</fullName>
    </submittedName>
</protein>
<dbReference type="Proteomes" id="UP001196413">
    <property type="component" value="Unassembled WGS sequence"/>
</dbReference>
<proteinExistence type="predicted"/>
<keyword evidence="2" id="KW-1185">Reference proteome</keyword>
<gene>
    <name evidence="1" type="ORF">KIN20_010708</name>
</gene>
<evidence type="ECO:0000313" key="2">
    <source>
        <dbReference type="Proteomes" id="UP001196413"/>
    </source>
</evidence>
<name>A0AAD5MA06_PARTN</name>
<evidence type="ECO:0000313" key="1">
    <source>
        <dbReference type="EMBL" id="KAJ1353930.1"/>
    </source>
</evidence>
<comment type="caution">
    <text evidence="1">The sequence shown here is derived from an EMBL/GenBank/DDBJ whole genome shotgun (WGS) entry which is preliminary data.</text>
</comment>